<dbReference type="OrthoDB" id="3945772at2759"/>
<keyword evidence="3" id="KW-1185">Reference proteome</keyword>
<feature type="compositionally biased region" description="Basic residues" evidence="1">
    <location>
        <begin position="794"/>
        <end position="805"/>
    </location>
</feature>
<evidence type="ECO:0000256" key="1">
    <source>
        <dbReference type="SAM" id="MobiDB-lite"/>
    </source>
</evidence>
<feature type="region of interest" description="Disordered" evidence="1">
    <location>
        <begin position="32"/>
        <end position="158"/>
    </location>
</feature>
<protein>
    <submittedName>
        <fullName evidence="2">Uncharacterized protein</fullName>
    </submittedName>
</protein>
<dbReference type="RefSeq" id="XP_033586489.1">
    <property type="nucleotide sequence ID" value="XM_033732106.1"/>
</dbReference>
<dbReference type="Proteomes" id="UP000799767">
    <property type="component" value="Unassembled WGS sequence"/>
</dbReference>
<reference evidence="2" key="1">
    <citation type="journal article" date="2020" name="Stud. Mycol.">
        <title>101 Dothideomycetes genomes: a test case for predicting lifestyles and emergence of pathogens.</title>
        <authorList>
            <person name="Haridas S."/>
            <person name="Albert R."/>
            <person name="Binder M."/>
            <person name="Bloem J."/>
            <person name="Labutti K."/>
            <person name="Salamov A."/>
            <person name="Andreopoulos B."/>
            <person name="Baker S."/>
            <person name="Barry K."/>
            <person name="Bills G."/>
            <person name="Bluhm B."/>
            <person name="Cannon C."/>
            <person name="Castanera R."/>
            <person name="Culley D."/>
            <person name="Daum C."/>
            <person name="Ezra D."/>
            <person name="Gonzalez J."/>
            <person name="Henrissat B."/>
            <person name="Kuo A."/>
            <person name="Liang C."/>
            <person name="Lipzen A."/>
            <person name="Lutzoni F."/>
            <person name="Magnuson J."/>
            <person name="Mondo S."/>
            <person name="Nolan M."/>
            <person name="Ohm R."/>
            <person name="Pangilinan J."/>
            <person name="Park H.-J."/>
            <person name="Ramirez L."/>
            <person name="Alfaro M."/>
            <person name="Sun H."/>
            <person name="Tritt A."/>
            <person name="Yoshinaga Y."/>
            <person name="Zwiers L.-H."/>
            <person name="Turgeon B."/>
            <person name="Goodwin S."/>
            <person name="Spatafora J."/>
            <person name="Crous P."/>
            <person name="Grigoriev I."/>
        </authorList>
    </citation>
    <scope>NUCLEOTIDE SEQUENCE</scope>
    <source>
        <strain evidence="2">CBS 113389</strain>
    </source>
</reference>
<dbReference type="AlphaFoldDB" id="A0A6A6PIS3"/>
<feature type="region of interest" description="Disordered" evidence="1">
    <location>
        <begin position="561"/>
        <end position="617"/>
    </location>
</feature>
<name>A0A6A6PIS3_9PEZI</name>
<feature type="compositionally biased region" description="Low complexity" evidence="1">
    <location>
        <begin position="665"/>
        <end position="678"/>
    </location>
</feature>
<feature type="compositionally biased region" description="Low complexity" evidence="1">
    <location>
        <begin position="770"/>
        <end position="784"/>
    </location>
</feature>
<feature type="compositionally biased region" description="Polar residues" evidence="1">
    <location>
        <begin position="461"/>
        <end position="474"/>
    </location>
</feature>
<feature type="compositionally biased region" description="Basic and acidic residues" evidence="1">
    <location>
        <begin position="348"/>
        <end position="358"/>
    </location>
</feature>
<feature type="compositionally biased region" description="Basic and acidic residues" evidence="1">
    <location>
        <begin position="806"/>
        <end position="834"/>
    </location>
</feature>
<dbReference type="EMBL" id="MU001640">
    <property type="protein sequence ID" value="KAF2479919.1"/>
    <property type="molecule type" value="Genomic_DNA"/>
</dbReference>
<organism evidence="2 3">
    <name type="scientific">Neohortaea acidophila</name>
    <dbReference type="NCBI Taxonomy" id="245834"/>
    <lineage>
        <taxon>Eukaryota</taxon>
        <taxon>Fungi</taxon>
        <taxon>Dikarya</taxon>
        <taxon>Ascomycota</taxon>
        <taxon>Pezizomycotina</taxon>
        <taxon>Dothideomycetes</taxon>
        <taxon>Dothideomycetidae</taxon>
        <taxon>Mycosphaerellales</taxon>
        <taxon>Teratosphaeriaceae</taxon>
        <taxon>Neohortaea</taxon>
    </lineage>
</organism>
<evidence type="ECO:0000313" key="3">
    <source>
        <dbReference type="Proteomes" id="UP000799767"/>
    </source>
</evidence>
<evidence type="ECO:0000313" key="2">
    <source>
        <dbReference type="EMBL" id="KAF2479919.1"/>
    </source>
</evidence>
<accession>A0A6A6PIS3</accession>
<sequence>MPSVCTMLRIPASRIDLTRDDLEAFHLRQAARQSARQARPSSSYVRLSPGPSHPTRLSLISPNQNLGQRKALCSASSEVDDGRAADEELGERATTAGEFEPYGDHERVGDRHGLHDQARGAPGRISLRPLHDKRSSPRHPSGRTLDAHQHGDEAGLSPYTELVDGAQGQRNAFAELPTAVLQRGCPVGGATHASALSPIGPASAPQFPPSLTSSNTRAWLLHSTGGDVQQNVPFPRPIDIPDRHRPELFLHDSRTTSTDRQPVPFVILSDDSTQTISNPVLDPGAPVFVPRTRFGTTLHSSADGTALTHLQPHWGNSSNTYVGSDLRLQSSSERNADSLVGYHHRGRPSREVGREPSHHTQRTQSEQTNDGWTQNAAMPPRPWHLERRPLMRYSSSTSSQRLPSSSLRHSSSQADDGRLLSFTSHTRPPHRNFSQHDFRINHARIGSYSPLEGLYSRTRSASPAVSLHSRSTPNLLRLPRSAPHIGSRESSLSWRSTDSRLSGSRRYPSMVSAVSDGEEGPGGAASRRCSERELDATEEFLRRRNSPLDELTERISRMRSVGRSWERPPGNRRRVSLLTGDPFRQDSSLHQPTPAMPHSTPVSSSTRERLEGEIAEEEAESLVEDVAALSLALPPSTPLAPSLESVASSPPIGCNPATDTSRSALSQLSPSKPSTSSESHGKRKSAAKAVPATPKVGVYNDSLPPNTQPQTPADIMRSTRAKNRSDAATMAPQSPIYVGRAILGQATPAIPERRMHVTAYPPPATATGRTPSATHASAAPALHATDGGREVQRSQRHRRPTHRQARHEEVENELEGHLDGLEEDRRLWMDRREVGGGLESTPPREGRFERYLS</sequence>
<feature type="compositionally biased region" description="Low complexity" evidence="1">
    <location>
        <begin position="394"/>
        <end position="413"/>
    </location>
</feature>
<feature type="region of interest" description="Disordered" evidence="1">
    <location>
        <begin position="333"/>
        <end position="436"/>
    </location>
</feature>
<feature type="region of interest" description="Disordered" evidence="1">
    <location>
        <begin position="638"/>
        <end position="729"/>
    </location>
</feature>
<feature type="region of interest" description="Disordered" evidence="1">
    <location>
        <begin position="461"/>
        <end position="531"/>
    </location>
</feature>
<feature type="compositionally biased region" description="Basic and acidic residues" evidence="1">
    <location>
        <begin position="102"/>
        <end position="118"/>
    </location>
</feature>
<feature type="region of interest" description="Disordered" evidence="1">
    <location>
        <begin position="766"/>
        <end position="853"/>
    </location>
</feature>
<feature type="compositionally biased region" description="Polar residues" evidence="1">
    <location>
        <begin position="488"/>
        <end position="502"/>
    </location>
</feature>
<feature type="compositionally biased region" description="Polar residues" evidence="1">
    <location>
        <begin position="362"/>
        <end position="376"/>
    </location>
</feature>
<feature type="compositionally biased region" description="Polar residues" evidence="1">
    <location>
        <begin position="58"/>
        <end position="67"/>
    </location>
</feature>
<dbReference type="GeneID" id="54473108"/>
<feature type="compositionally biased region" description="Low complexity" evidence="1">
    <location>
        <begin position="32"/>
        <end position="43"/>
    </location>
</feature>
<feature type="compositionally biased region" description="Basic and acidic residues" evidence="1">
    <location>
        <begin position="842"/>
        <end position="853"/>
    </location>
</feature>
<proteinExistence type="predicted"/>
<gene>
    <name evidence="2" type="ORF">BDY17DRAFT_28502</name>
</gene>